<dbReference type="EC" id="2.3.1.20" evidence="4"/>
<dbReference type="InterPro" id="IPR009721">
    <property type="entry name" value="O-acyltransferase_WSD1_C"/>
</dbReference>
<comment type="catalytic activity">
    <reaction evidence="10">
        <text>an acyl-CoA + a 1,2-diacyl-sn-glycerol = a triacyl-sn-glycerol + CoA</text>
        <dbReference type="Rhea" id="RHEA:10868"/>
        <dbReference type="ChEBI" id="CHEBI:17815"/>
        <dbReference type="ChEBI" id="CHEBI:57287"/>
        <dbReference type="ChEBI" id="CHEBI:58342"/>
        <dbReference type="ChEBI" id="CHEBI:64615"/>
        <dbReference type="EC" id="2.3.1.20"/>
    </reaction>
</comment>
<evidence type="ECO:0000256" key="6">
    <source>
        <dbReference type="ARBA" id="ARBA00022679"/>
    </source>
</evidence>
<keyword evidence="8" id="KW-0443">Lipid metabolism</keyword>
<dbReference type="GO" id="GO:0006071">
    <property type="term" value="P:glycerol metabolic process"/>
    <property type="evidence" value="ECO:0007669"/>
    <property type="project" value="UniProtKB-KW"/>
</dbReference>
<evidence type="ECO:0000313" key="15">
    <source>
        <dbReference type="Proteomes" id="UP000234331"/>
    </source>
</evidence>
<dbReference type="InterPro" id="IPR023213">
    <property type="entry name" value="CAT-like_dom_sf"/>
</dbReference>
<evidence type="ECO:0000313" key="14">
    <source>
        <dbReference type="EMBL" id="SNQ47258.1"/>
    </source>
</evidence>
<comment type="pathway">
    <text evidence="1">Glycerolipid metabolism; triacylglycerol biosynthesis.</text>
</comment>
<dbReference type="Pfam" id="PF06974">
    <property type="entry name" value="WS_DGAT_C"/>
    <property type="match status" value="1"/>
</dbReference>
<gene>
    <name evidence="14" type="ORF">FRACA_180022</name>
</gene>
<organism evidence="14 15">
    <name type="scientific">Frankia canadensis</name>
    <dbReference type="NCBI Taxonomy" id="1836972"/>
    <lineage>
        <taxon>Bacteria</taxon>
        <taxon>Bacillati</taxon>
        <taxon>Actinomycetota</taxon>
        <taxon>Actinomycetes</taxon>
        <taxon>Frankiales</taxon>
        <taxon>Frankiaceae</taxon>
        <taxon>Frankia</taxon>
    </lineage>
</organism>
<dbReference type="GO" id="GO:0071731">
    <property type="term" value="P:response to nitric oxide"/>
    <property type="evidence" value="ECO:0007669"/>
    <property type="project" value="TreeGrafter"/>
</dbReference>
<dbReference type="GO" id="GO:0051701">
    <property type="term" value="P:biological process involved in interaction with host"/>
    <property type="evidence" value="ECO:0007669"/>
    <property type="project" value="TreeGrafter"/>
</dbReference>
<dbReference type="GO" id="GO:0004144">
    <property type="term" value="F:diacylglycerol O-acyltransferase activity"/>
    <property type="evidence" value="ECO:0007669"/>
    <property type="project" value="UniProtKB-EC"/>
</dbReference>
<dbReference type="OrthoDB" id="3204538at2"/>
<keyword evidence="7" id="KW-0319">Glycerol metabolism</keyword>
<dbReference type="InterPro" id="IPR004255">
    <property type="entry name" value="O-acyltransferase_WSD1_N"/>
</dbReference>
<protein>
    <recommendedName>
        <fullName evidence="4">diacylglycerol O-acyltransferase</fullName>
        <ecNumber evidence="4">2.3.1.20</ecNumber>
    </recommendedName>
</protein>
<evidence type="ECO:0000256" key="2">
    <source>
        <dbReference type="ARBA" id="ARBA00005189"/>
    </source>
</evidence>
<evidence type="ECO:0000256" key="8">
    <source>
        <dbReference type="ARBA" id="ARBA00023098"/>
    </source>
</evidence>
<evidence type="ECO:0000256" key="5">
    <source>
        <dbReference type="ARBA" id="ARBA00022516"/>
    </source>
</evidence>
<dbReference type="SUPFAM" id="SSF52777">
    <property type="entry name" value="CoA-dependent acyltransferases"/>
    <property type="match status" value="2"/>
</dbReference>
<name>A0A2I2KNL8_9ACTN</name>
<evidence type="ECO:0000256" key="3">
    <source>
        <dbReference type="ARBA" id="ARBA00009587"/>
    </source>
</evidence>
<comment type="pathway">
    <text evidence="2">Lipid metabolism.</text>
</comment>
<dbReference type="Proteomes" id="UP000234331">
    <property type="component" value="Unassembled WGS sequence"/>
</dbReference>
<feature type="domain" description="O-acyltransferase WSD1 C-terminal" evidence="13">
    <location>
        <begin position="273"/>
        <end position="411"/>
    </location>
</feature>
<reference evidence="14 15" key="1">
    <citation type="submission" date="2017-06" db="EMBL/GenBank/DDBJ databases">
        <authorList>
            <person name="Kim H.J."/>
            <person name="Triplett B.A."/>
        </authorList>
    </citation>
    <scope>NUCLEOTIDE SEQUENCE [LARGE SCALE GENOMIC DNA]</scope>
    <source>
        <strain evidence="14">FRACA_ARgP5</strain>
    </source>
</reference>
<feature type="compositionally biased region" description="Low complexity" evidence="11">
    <location>
        <begin position="422"/>
        <end position="433"/>
    </location>
</feature>
<evidence type="ECO:0000256" key="1">
    <source>
        <dbReference type="ARBA" id="ARBA00004771"/>
    </source>
</evidence>
<evidence type="ECO:0000259" key="13">
    <source>
        <dbReference type="Pfam" id="PF06974"/>
    </source>
</evidence>
<dbReference type="GO" id="GO:0001666">
    <property type="term" value="P:response to hypoxia"/>
    <property type="evidence" value="ECO:0007669"/>
    <property type="project" value="TreeGrafter"/>
</dbReference>
<dbReference type="PANTHER" id="PTHR31650:SF1">
    <property type="entry name" value="WAX ESTER SYNTHASE_DIACYLGLYCEROL ACYLTRANSFERASE 4-RELATED"/>
    <property type="match status" value="1"/>
</dbReference>
<dbReference type="EMBL" id="FZMO01000090">
    <property type="protein sequence ID" value="SNQ47258.1"/>
    <property type="molecule type" value="Genomic_DNA"/>
</dbReference>
<accession>A0A2I2KNL8</accession>
<keyword evidence="15" id="KW-1185">Reference proteome</keyword>
<evidence type="ECO:0000256" key="7">
    <source>
        <dbReference type="ARBA" id="ARBA00022798"/>
    </source>
</evidence>
<feature type="region of interest" description="Disordered" evidence="11">
    <location>
        <begin position="418"/>
        <end position="446"/>
    </location>
</feature>
<dbReference type="Gene3D" id="3.30.559.10">
    <property type="entry name" value="Chloramphenicol acetyltransferase-like domain"/>
    <property type="match status" value="1"/>
</dbReference>
<dbReference type="GO" id="GO:0019432">
    <property type="term" value="P:triglyceride biosynthetic process"/>
    <property type="evidence" value="ECO:0007669"/>
    <property type="project" value="UniProtKB-UniPathway"/>
</dbReference>
<comment type="similarity">
    <text evidence="3">Belongs to the long-chain O-acyltransferase family.</text>
</comment>
<dbReference type="Pfam" id="PF03007">
    <property type="entry name" value="WS_DGAT_cat"/>
    <property type="match status" value="1"/>
</dbReference>
<sequence length="446" mass="48097">MDALLLGYQQAFPAAPFAVGFLLDADGTVPCVQDLRALVADRARDHPPLTHRLASGRWGRPYWVVDADFSVDRHVHERRLPAGSGLAGLRRAVERLSAAEIPLNAPPWQLWLLHGHRPGGITLLLRASHVWMDGTALNLLLGRMFGLPGRQPEPMPARRVVPERRPGPRAVGRAAAHTLGWCTRTTTIGSLTATPTGRPRHTWLDVDLGWLRAISRAYEVTVNDIFLAALTGALRAWSPAGTPGRGRRGEHRGQLYAAMPVSTRTAAERELGGNRLTTVRLALPHGEPSARRRVEAIRRQTDRHKRRGTPGVAERLFLWATPAPLRPAVMSAEIMSRVFALTASNPRGLVGPMAVLGRPVTAAVPLPALPGNQRMAVMLGGLDGRACIGFTMDGSVRDCERVPELVDAELRVLATEAGLGHGPTPTEIGTGTTLSAPRRPLATTGG</sequence>
<dbReference type="RefSeq" id="WP_101831141.1">
    <property type="nucleotide sequence ID" value="NZ_FZMO01000090.1"/>
</dbReference>
<dbReference type="UniPathway" id="UPA00282"/>
<proteinExistence type="inferred from homology"/>
<keyword evidence="6" id="KW-0808">Transferase</keyword>
<dbReference type="InterPro" id="IPR045034">
    <property type="entry name" value="O-acyltransferase_WSD1-like"/>
</dbReference>
<dbReference type="PANTHER" id="PTHR31650">
    <property type="entry name" value="O-ACYLTRANSFERASE (WSD1-LIKE) FAMILY PROTEIN"/>
    <property type="match status" value="1"/>
</dbReference>
<keyword evidence="9" id="KW-0012">Acyltransferase</keyword>
<evidence type="ECO:0000259" key="12">
    <source>
        <dbReference type="Pfam" id="PF03007"/>
    </source>
</evidence>
<feature type="domain" description="O-acyltransferase WSD1-like N-terminal" evidence="12">
    <location>
        <begin position="24"/>
        <end position="166"/>
    </location>
</feature>
<dbReference type="AlphaFoldDB" id="A0A2I2KNL8"/>
<evidence type="ECO:0000256" key="9">
    <source>
        <dbReference type="ARBA" id="ARBA00023315"/>
    </source>
</evidence>
<evidence type="ECO:0000256" key="11">
    <source>
        <dbReference type="SAM" id="MobiDB-lite"/>
    </source>
</evidence>
<keyword evidence="5" id="KW-0444">Lipid biosynthesis</keyword>
<evidence type="ECO:0000256" key="10">
    <source>
        <dbReference type="ARBA" id="ARBA00048109"/>
    </source>
</evidence>
<dbReference type="GO" id="GO:0005886">
    <property type="term" value="C:plasma membrane"/>
    <property type="evidence" value="ECO:0007669"/>
    <property type="project" value="TreeGrafter"/>
</dbReference>
<evidence type="ECO:0000256" key="4">
    <source>
        <dbReference type="ARBA" id="ARBA00013244"/>
    </source>
</evidence>